<name>A0A0C1RND3_9CYAN</name>
<comment type="similarity">
    <text evidence="1">Belongs to the isochorismatase family.</text>
</comment>
<evidence type="ECO:0000313" key="3">
    <source>
        <dbReference type="EMBL" id="KIE13470.1"/>
    </source>
</evidence>
<evidence type="ECO:0000256" key="2">
    <source>
        <dbReference type="ARBA" id="ARBA00022801"/>
    </source>
</evidence>
<sequence>MQVIKKQKSKFIMSTSTSTQFPIPSHFNPQKVGEVWRVPYQQRAEEARDWAKKHNIQPASEDKNRVCLLLIDVQNTFCLPDFELFVGGKSGRGAIDDNIRLCEFIYRNLGAIATIAPTIDTHTAMQIFHPIFWVNQAGEHPIPTATSITPADIEKGNWKVNPSVAYSLGYEYELLEKHAYHYVQQLSQGGKYPLTVWSYHSMLGGIGHALVSSVEEAIFFHCIARNSQTQFELKGNNPLTENYSVLSPEVLDGFDKRPIAQKNTRLVQQLLKFDAIVIAGQAKSHCVAWTIADLLTEIQQIDSSLAKKVYLLEDCTSPVVVPNIVDYTEAADAAFERFAAAGMHRIKSTDATF</sequence>
<keyword evidence="2" id="KW-0378">Hydrolase</keyword>
<organism evidence="3">
    <name type="scientific">Tolypothrix bouteillei VB521301</name>
    <dbReference type="NCBI Taxonomy" id="1479485"/>
    <lineage>
        <taxon>Bacteria</taxon>
        <taxon>Bacillati</taxon>
        <taxon>Cyanobacteriota</taxon>
        <taxon>Cyanophyceae</taxon>
        <taxon>Nostocales</taxon>
        <taxon>Tolypothrichaceae</taxon>
        <taxon>Tolypothrix</taxon>
    </lineage>
</organism>
<gene>
    <name evidence="3" type="ORF">DA73_0208065</name>
</gene>
<dbReference type="Gene3D" id="3.40.50.850">
    <property type="entry name" value="Isochorismatase-like"/>
    <property type="match status" value="1"/>
</dbReference>
<dbReference type="GO" id="GO:0016787">
    <property type="term" value="F:hydrolase activity"/>
    <property type="evidence" value="ECO:0007669"/>
    <property type="project" value="UniProtKB-KW"/>
</dbReference>
<comment type="caution">
    <text evidence="3">The sequence shown here is derived from an EMBL/GenBank/DDBJ whole genome shotgun (WGS) entry which is preliminary data.</text>
</comment>
<accession>A0A0C1RND3</accession>
<dbReference type="EMBL" id="JHEG02000019">
    <property type="protein sequence ID" value="KIE13470.1"/>
    <property type="molecule type" value="Genomic_DNA"/>
</dbReference>
<dbReference type="InterPro" id="IPR052347">
    <property type="entry name" value="Isochorismatase_Nicotinamidase"/>
</dbReference>
<dbReference type="SUPFAM" id="SSF52499">
    <property type="entry name" value="Isochorismatase-like hydrolases"/>
    <property type="match status" value="1"/>
</dbReference>
<dbReference type="STRING" id="1479485.DA73_0208065"/>
<reference evidence="3" key="1">
    <citation type="journal article" date="2015" name="Genome Announc.">
        <title>Draft Genome Sequence of Tolypothrix boutellei Strain VB521301.</title>
        <authorList>
            <person name="Chandrababunaidu M.M."/>
            <person name="Singh D."/>
            <person name="Sen D."/>
            <person name="Bhan S."/>
            <person name="Das S."/>
            <person name="Gupta A."/>
            <person name="Adhikary S.P."/>
            <person name="Tripathy S."/>
        </authorList>
    </citation>
    <scope>NUCLEOTIDE SEQUENCE</scope>
    <source>
        <strain evidence="3">VB521301</strain>
    </source>
</reference>
<protein>
    <submittedName>
        <fullName evidence="3">Isochorismatase</fullName>
    </submittedName>
</protein>
<dbReference type="PANTHER" id="PTHR11080">
    <property type="entry name" value="PYRAZINAMIDASE/NICOTINAMIDASE"/>
    <property type="match status" value="1"/>
</dbReference>
<evidence type="ECO:0000256" key="1">
    <source>
        <dbReference type="ARBA" id="ARBA00006336"/>
    </source>
</evidence>
<dbReference type="InterPro" id="IPR036380">
    <property type="entry name" value="Isochorismatase-like_sf"/>
</dbReference>
<dbReference type="AlphaFoldDB" id="A0A0C1RND3"/>
<proteinExistence type="inferred from homology"/>
<dbReference type="PANTHER" id="PTHR11080:SF2">
    <property type="entry name" value="LD05707P"/>
    <property type="match status" value="1"/>
</dbReference>